<protein>
    <submittedName>
        <fullName evidence="1">Uncharacterized protein</fullName>
    </submittedName>
</protein>
<evidence type="ECO:0000313" key="1">
    <source>
        <dbReference type="EMBL" id="GAA3740051.1"/>
    </source>
</evidence>
<proteinExistence type="predicted"/>
<evidence type="ECO:0000313" key="2">
    <source>
        <dbReference type="Proteomes" id="UP001500908"/>
    </source>
</evidence>
<gene>
    <name evidence="1" type="ORF">GCM10022402_19800</name>
</gene>
<dbReference type="Proteomes" id="UP001500908">
    <property type="component" value="Unassembled WGS sequence"/>
</dbReference>
<accession>A0ABP7FIE6</accession>
<name>A0ABP7FIE6_9ACTN</name>
<sequence length="87" mass="9329">MMANPTVPELSQLLDELADALHPPIAAPEGEAERDRVVALRAIGISQLVRDAAHTPPERLRGHLAAIVARNPVTYRVWDDATTGGGE</sequence>
<reference evidence="2" key="1">
    <citation type="journal article" date="2019" name="Int. J. Syst. Evol. Microbiol.">
        <title>The Global Catalogue of Microorganisms (GCM) 10K type strain sequencing project: providing services to taxonomists for standard genome sequencing and annotation.</title>
        <authorList>
            <consortium name="The Broad Institute Genomics Platform"/>
            <consortium name="The Broad Institute Genome Sequencing Center for Infectious Disease"/>
            <person name="Wu L."/>
            <person name="Ma J."/>
        </authorList>
    </citation>
    <scope>NUCLEOTIDE SEQUENCE [LARGE SCALE GENOMIC DNA]</scope>
    <source>
        <strain evidence="2">JCM 17137</strain>
    </source>
</reference>
<comment type="caution">
    <text evidence="1">The sequence shown here is derived from an EMBL/GenBank/DDBJ whole genome shotgun (WGS) entry which is preliminary data.</text>
</comment>
<organism evidence="1 2">
    <name type="scientific">Salinactinospora qingdaonensis</name>
    <dbReference type="NCBI Taxonomy" id="702744"/>
    <lineage>
        <taxon>Bacteria</taxon>
        <taxon>Bacillati</taxon>
        <taxon>Actinomycetota</taxon>
        <taxon>Actinomycetes</taxon>
        <taxon>Streptosporangiales</taxon>
        <taxon>Nocardiopsidaceae</taxon>
        <taxon>Salinactinospora</taxon>
    </lineage>
</organism>
<keyword evidence="2" id="KW-1185">Reference proteome</keyword>
<dbReference type="EMBL" id="BAABDD010000007">
    <property type="protein sequence ID" value="GAA3740051.1"/>
    <property type="molecule type" value="Genomic_DNA"/>
</dbReference>